<dbReference type="AlphaFoldDB" id="A0A0L6V4E5"/>
<proteinExistence type="predicted"/>
<name>A0A0L6V4E5_9BASI</name>
<organism evidence="1 2">
    <name type="scientific">Puccinia sorghi</name>
    <dbReference type="NCBI Taxonomy" id="27349"/>
    <lineage>
        <taxon>Eukaryota</taxon>
        <taxon>Fungi</taxon>
        <taxon>Dikarya</taxon>
        <taxon>Basidiomycota</taxon>
        <taxon>Pucciniomycotina</taxon>
        <taxon>Pucciniomycetes</taxon>
        <taxon>Pucciniales</taxon>
        <taxon>Pucciniaceae</taxon>
        <taxon>Puccinia</taxon>
    </lineage>
</organism>
<dbReference type="Proteomes" id="UP000037035">
    <property type="component" value="Unassembled WGS sequence"/>
</dbReference>
<keyword evidence="2" id="KW-1185">Reference proteome</keyword>
<reference evidence="1 2" key="1">
    <citation type="submission" date="2015-08" db="EMBL/GenBank/DDBJ databases">
        <title>Next Generation Sequencing and Analysis of the Genome of Puccinia sorghi L Schw, the Causal Agent of Maize Common Rust.</title>
        <authorList>
            <person name="Rochi L."/>
            <person name="Burguener G."/>
            <person name="Darino M."/>
            <person name="Turjanski A."/>
            <person name="Kreff E."/>
            <person name="Dieguez M.J."/>
            <person name="Sacco F."/>
        </authorList>
    </citation>
    <scope>NUCLEOTIDE SEQUENCE [LARGE SCALE GENOMIC DNA]</scope>
    <source>
        <strain evidence="1 2">RO10H11247</strain>
    </source>
</reference>
<sequence>MLCIQKPSLGMLRVFGCDAYAYDHTHYKQIFPYAKNLKHGGIPPDSKGWLLWCEETGKVLMAVLDREAIVLAIVCDNLGNFGLGNALDEQDVAVVVLESRDPYESYSPTYDQAIKSVEVREWESAMVEEIDSLEHHQVHTLTIAAKNHALFHFKTAFLHS</sequence>
<dbReference type="EMBL" id="LAVV01007525">
    <property type="protein sequence ID" value="KNZ55656.1"/>
    <property type="molecule type" value="Genomic_DNA"/>
</dbReference>
<evidence type="ECO:0000313" key="1">
    <source>
        <dbReference type="EMBL" id="KNZ55656.1"/>
    </source>
</evidence>
<comment type="caution">
    <text evidence="1">The sequence shown here is derived from an EMBL/GenBank/DDBJ whole genome shotgun (WGS) entry which is preliminary data.</text>
</comment>
<protein>
    <submittedName>
        <fullName evidence="1">Uncharacterized protein</fullName>
    </submittedName>
</protein>
<dbReference type="VEuPathDB" id="FungiDB:VP01_2620g1"/>
<evidence type="ECO:0000313" key="2">
    <source>
        <dbReference type="Proteomes" id="UP000037035"/>
    </source>
</evidence>
<gene>
    <name evidence="1" type="ORF">VP01_2620g1</name>
</gene>
<accession>A0A0L6V4E5</accession>